<keyword evidence="9" id="KW-0413">Isomerase</keyword>
<dbReference type="PANTHER" id="PTHR30153:SF2">
    <property type="entry name" value="REPLICATIVE DNA HELICASE"/>
    <property type="match status" value="1"/>
</dbReference>
<dbReference type="InterPro" id="IPR027417">
    <property type="entry name" value="P-loop_NTPase"/>
</dbReference>
<comment type="similarity">
    <text evidence="1">Belongs to the helicase family. DnaB subfamily.</text>
</comment>
<keyword evidence="5" id="KW-0378">Hydrolase</keyword>
<dbReference type="GO" id="GO:0016787">
    <property type="term" value="F:hydrolase activity"/>
    <property type="evidence" value="ECO:0007669"/>
    <property type="project" value="UniProtKB-KW"/>
</dbReference>
<dbReference type="GO" id="GO:0043139">
    <property type="term" value="F:5'-3' DNA helicase activity"/>
    <property type="evidence" value="ECO:0007669"/>
    <property type="project" value="UniProtKB-EC"/>
</dbReference>
<evidence type="ECO:0000256" key="7">
    <source>
        <dbReference type="ARBA" id="ARBA00022840"/>
    </source>
</evidence>
<sequence length="491" mass="54132">MLQSETNRRRNEAVERRREDAEVAAVEAEECAVAALFGEHGAAAFDTLSLRLRAEDFFVPAYRLVFESFGEIVDRGAKADQATLVTHLKSKESFSDRARELVEQAIVVSYSIENIESYADAIVEKARARAIHAELQLVQKEIPRVGGDVRSADVLQRIDAISLKFADRQTDDTLLKSASDGLSAVVARWEKIESGEVLGIKTGIDDLDDRLGGLHGGQLIILAGRPSMGKTAKALNIAAHASILSVDELSLDELVMNPDPSPDLSPMGAIFSLEMGQVQLTMRILSNIANVEYRRLVRGEFDTSDWTNLNGAFVRYGRSNIHISQESYLTPASLRAKLRMLIQRTKRKLRYVIVDYLQLMDADGPSAGANRTNDIGAISRGLKKIATEFDVPVIALSQLNRELEKRADKRPVMSDLRESGAIEADADVILFIYRDEVYNPDSPHKGMAELIIGKGRDAGLGMVPAHCQLEYQRFSSMPKGAYSYESAYGGS</sequence>
<dbReference type="CDD" id="cd00984">
    <property type="entry name" value="DnaB_C"/>
    <property type="match status" value="1"/>
</dbReference>
<dbReference type="InterPro" id="IPR016136">
    <property type="entry name" value="DNA_helicase_N/primase_C"/>
</dbReference>
<keyword evidence="13" id="KW-0614">Plasmid</keyword>
<dbReference type="GO" id="GO:0005524">
    <property type="term" value="F:ATP binding"/>
    <property type="evidence" value="ECO:0007669"/>
    <property type="project" value="UniProtKB-KW"/>
</dbReference>
<geneLocation type="plasmid" evidence="13 14">
    <name>pBVIE03</name>
</geneLocation>
<comment type="catalytic activity">
    <reaction evidence="11">
        <text>ATP + H2O = ADP + phosphate + H(+)</text>
        <dbReference type="Rhea" id="RHEA:13065"/>
        <dbReference type="ChEBI" id="CHEBI:15377"/>
        <dbReference type="ChEBI" id="CHEBI:15378"/>
        <dbReference type="ChEBI" id="CHEBI:30616"/>
        <dbReference type="ChEBI" id="CHEBI:43474"/>
        <dbReference type="ChEBI" id="CHEBI:456216"/>
        <dbReference type="EC" id="5.6.2.3"/>
    </reaction>
</comment>
<evidence type="ECO:0000256" key="11">
    <source>
        <dbReference type="ARBA" id="ARBA00048954"/>
    </source>
</evidence>
<keyword evidence="7" id="KW-0067">ATP-binding</keyword>
<evidence type="ECO:0000313" key="14">
    <source>
        <dbReference type="Proteomes" id="UP000002287"/>
    </source>
</evidence>
<evidence type="ECO:0000256" key="8">
    <source>
        <dbReference type="ARBA" id="ARBA00023125"/>
    </source>
</evidence>
<dbReference type="SUPFAM" id="SSF48024">
    <property type="entry name" value="N-terminal domain of DnaB helicase"/>
    <property type="match status" value="1"/>
</dbReference>
<evidence type="ECO:0000256" key="9">
    <source>
        <dbReference type="ARBA" id="ARBA00023235"/>
    </source>
</evidence>
<dbReference type="PROSITE" id="PS51199">
    <property type="entry name" value="SF4_HELICASE"/>
    <property type="match status" value="1"/>
</dbReference>
<dbReference type="InterPro" id="IPR036185">
    <property type="entry name" value="DNA_heli_DnaB-like_N_sf"/>
</dbReference>
<dbReference type="InterPro" id="IPR007694">
    <property type="entry name" value="DNA_helicase_DnaB-like_C"/>
</dbReference>
<accession>A4JV90</accession>
<dbReference type="HOGENOM" id="CLU_005373_0_0_4"/>
<keyword evidence="4" id="KW-0547">Nucleotide-binding</keyword>
<keyword evidence="8" id="KW-0238">DNA-binding</keyword>
<dbReference type="EC" id="5.6.2.3" evidence="10"/>
<evidence type="ECO:0000256" key="4">
    <source>
        <dbReference type="ARBA" id="ARBA00022741"/>
    </source>
</evidence>
<dbReference type="AlphaFoldDB" id="A4JV90"/>
<evidence type="ECO:0000256" key="2">
    <source>
        <dbReference type="ARBA" id="ARBA00022515"/>
    </source>
</evidence>
<dbReference type="GO" id="GO:0005829">
    <property type="term" value="C:cytosol"/>
    <property type="evidence" value="ECO:0007669"/>
    <property type="project" value="TreeGrafter"/>
</dbReference>
<proteinExistence type="inferred from homology"/>
<dbReference type="GO" id="GO:1990077">
    <property type="term" value="C:primosome complex"/>
    <property type="evidence" value="ECO:0007669"/>
    <property type="project" value="UniProtKB-KW"/>
</dbReference>
<dbReference type="GO" id="GO:0003677">
    <property type="term" value="F:DNA binding"/>
    <property type="evidence" value="ECO:0007669"/>
    <property type="project" value="UniProtKB-KW"/>
</dbReference>
<dbReference type="PANTHER" id="PTHR30153">
    <property type="entry name" value="REPLICATIVE DNA HELICASE DNAB"/>
    <property type="match status" value="1"/>
</dbReference>
<keyword evidence="6 13" id="KW-0347">Helicase</keyword>
<reference evidence="13 14" key="1">
    <citation type="submission" date="2007-03" db="EMBL/GenBank/DDBJ databases">
        <title>Complete sequence of plasmid pBVIE03 of Burkholderia vietnamiensis G4.</title>
        <authorList>
            <consortium name="US DOE Joint Genome Institute"/>
            <person name="Copeland A."/>
            <person name="Lucas S."/>
            <person name="Lapidus A."/>
            <person name="Barry K."/>
            <person name="Detter J.C."/>
            <person name="Glavina del Rio T."/>
            <person name="Hammon N."/>
            <person name="Israni S."/>
            <person name="Dalin E."/>
            <person name="Tice H."/>
            <person name="Pitluck S."/>
            <person name="Chain P."/>
            <person name="Malfatti S."/>
            <person name="Shin M."/>
            <person name="Vergez L."/>
            <person name="Schmutz J."/>
            <person name="Larimer F."/>
            <person name="Land M."/>
            <person name="Hauser L."/>
            <person name="Kyrpides N."/>
            <person name="Tiedje J."/>
            <person name="Richardson P."/>
        </authorList>
    </citation>
    <scope>NUCLEOTIDE SEQUENCE [LARGE SCALE GENOMIC DNA]</scope>
    <source>
        <strain evidence="14">G4 / LMG 22486</strain>
        <plasmid evidence="13 14">pBVIE03</plasmid>
    </source>
</reference>
<evidence type="ECO:0000256" key="1">
    <source>
        <dbReference type="ARBA" id="ARBA00008428"/>
    </source>
</evidence>
<dbReference type="Gene3D" id="3.40.50.300">
    <property type="entry name" value="P-loop containing nucleotide triphosphate hydrolases"/>
    <property type="match status" value="1"/>
</dbReference>
<dbReference type="Gene3D" id="1.10.860.10">
    <property type="entry name" value="DNAb Helicase, Chain A"/>
    <property type="match status" value="1"/>
</dbReference>
<gene>
    <name evidence="13" type="ordered locus">Bcep1808_7316</name>
</gene>
<dbReference type="Pfam" id="PF03796">
    <property type="entry name" value="DnaB_C"/>
    <property type="match status" value="1"/>
</dbReference>
<evidence type="ECO:0000256" key="6">
    <source>
        <dbReference type="ARBA" id="ARBA00022806"/>
    </source>
</evidence>
<dbReference type="Pfam" id="PF00772">
    <property type="entry name" value="DnaB"/>
    <property type="match status" value="1"/>
</dbReference>
<dbReference type="EMBL" id="CP000619">
    <property type="protein sequence ID" value="ABO60193.1"/>
    <property type="molecule type" value="Genomic_DNA"/>
</dbReference>
<evidence type="ECO:0000259" key="12">
    <source>
        <dbReference type="PROSITE" id="PS51199"/>
    </source>
</evidence>
<dbReference type="Proteomes" id="UP000002287">
    <property type="component" value="Plasmid pBVIE03"/>
</dbReference>
<dbReference type="GO" id="GO:0006269">
    <property type="term" value="P:DNA replication, synthesis of primer"/>
    <property type="evidence" value="ECO:0007669"/>
    <property type="project" value="UniProtKB-KW"/>
</dbReference>
<organism evidence="13 14">
    <name type="scientific">Burkholderia vietnamiensis (strain G4 / LMG 22486)</name>
    <name type="common">Burkholderia cepacia (strain R1808)</name>
    <dbReference type="NCBI Taxonomy" id="269482"/>
    <lineage>
        <taxon>Bacteria</taxon>
        <taxon>Pseudomonadati</taxon>
        <taxon>Pseudomonadota</taxon>
        <taxon>Betaproteobacteria</taxon>
        <taxon>Burkholderiales</taxon>
        <taxon>Burkholderiaceae</taxon>
        <taxon>Burkholderia</taxon>
        <taxon>Burkholderia cepacia complex</taxon>
    </lineage>
</organism>
<dbReference type="InterPro" id="IPR007693">
    <property type="entry name" value="DNA_helicase_DnaB-like_N"/>
</dbReference>
<name>A4JV90_BURVG</name>
<feature type="domain" description="SF4 helicase" evidence="12">
    <location>
        <begin position="193"/>
        <end position="481"/>
    </location>
</feature>
<evidence type="ECO:0000256" key="3">
    <source>
        <dbReference type="ARBA" id="ARBA00022705"/>
    </source>
</evidence>
<evidence type="ECO:0000256" key="10">
    <source>
        <dbReference type="ARBA" id="ARBA00044969"/>
    </source>
</evidence>
<keyword evidence="3" id="KW-0235">DNA replication</keyword>
<evidence type="ECO:0000313" key="13">
    <source>
        <dbReference type="EMBL" id="ABO60193.1"/>
    </source>
</evidence>
<protein>
    <recommendedName>
        <fullName evidence="10">DNA 5'-3' helicase</fullName>
        <ecNumber evidence="10">5.6.2.3</ecNumber>
    </recommendedName>
</protein>
<dbReference type="SUPFAM" id="SSF52540">
    <property type="entry name" value="P-loop containing nucleoside triphosphate hydrolases"/>
    <property type="match status" value="1"/>
</dbReference>
<keyword evidence="2" id="KW-0639">Primosome</keyword>
<dbReference type="KEGG" id="bvi:Bcep1808_7316"/>
<evidence type="ECO:0000256" key="5">
    <source>
        <dbReference type="ARBA" id="ARBA00022801"/>
    </source>
</evidence>